<organism evidence="2 3">
    <name type="scientific">Datura stramonium</name>
    <name type="common">Jimsonweed</name>
    <name type="synonym">Common thornapple</name>
    <dbReference type="NCBI Taxonomy" id="4076"/>
    <lineage>
        <taxon>Eukaryota</taxon>
        <taxon>Viridiplantae</taxon>
        <taxon>Streptophyta</taxon>
        <taxon>Embryophyta</taxon>
        <taxon>Tracheophyta</taxon>
        <taxon>Spermatophyta</taxon>
        <taxon>Magnoliopsida</taxon>
        <taxon>eudicotyledons</taxon>
        <taxon>Gunneridae</taxon>
        <taxon>Pentapetalae</taxon>
        <taxon>asterids</taxon>
        <taxon>lamiids</taxon>
        <taxon>Solanales</taxon>
        <taxon>Solanaceae</taxon>
        <taxon>Solanoideae</taxon>
        <taxon>Datureae</taxon>
        <taxon>Datura</taxon>
    </lineage>
</organism>
<sequence length="124" mass="13934">MRRKEKEARRKMMQNQKAGIDNDREKGKEMMQNQTSGVDGNGNKGKDQCGFVEKIVPDKEQQKEINEEAAKPRVTTYNSDDNAGISVSFGPKSVQESENELANGDVGISDQQNDVAQEKRQKME</sequence>
<feature type="compositionally biased region" description="Basic and acidic residues" evidence="1">
    <location>
        <begin position="1"/>
        <end position="10"/>
    </location>
</feature>
<protein>
    <submittedName>
        <fullName evidence="2">Uncharacterized protein</fullName>
    </submittedName>
</protein>
<reference evidence="2 3" key="1">
    <citation type="journal article" date="2021" name="BMC Genomics">
        <title>Datura genome reveals duplications of psychoactive alkaloid biosynthetic genes and high mutation rate following tissue culture.</title>
        <authorList>
            <person name="Rajewski A."/>
            <person name="Carter-House D."/>
            <person name="Stajich J."/>
            <person name="Litt A."/>
        </authorList>
    </citation>
    <scope>NUCLEOTIDE SEQUENCE [LARGE SCALE GENOMIC DNA]</scope>
    <source>
        <strain evidence="2">AR-01</strain>
    </source>
</reference>
<feature type="compositionally biased region" description="Basic and acidic residues" evidence="1">
    <location>
        <begin position="55"/>
        <end position="71"/>
    </location>
</feature>
<dbReference type="Proteomes" id="UP000823775">
    <property type="component" value="Unassembled WGS sequence"/>
</dbReference>
<feature type="region of interest" description="Disordered" evidence="1">
    <location>
        <begin position="1"/>
        <end position="124"/>
    </location>
</feature>
<gene>
    <name evidence="2" type="ORF">HAX54_032798</name>
</gene>
<evidence type="ECO:0000256" key="1">
    <source>
        <dbReference type="SAM" id="MobiDB-lite"/>
    </source>
</evidence>
<keyword evidence="3" id="KW-1185">Reference proteome</keyword>
<feature type="compositionally biased region" description="Basic and acidic residues" evidence="1">
    <location>
        <begin position="20"/>
        <end position="29"/>
    </location>
</feature>
<evidence type="ECO:0000313" key="2">
    <source>
        <dbReference type="EMBL" id="MCD9644539.1"/>
    </source>
</evidence>
<accession>A0ABS8VCV9</accession>
<proteinExistence type="predicted"/>
<comment type="caution">
    <text evidence="2">The sequence shown here is derived from an EMBL/GenBank/DDBJ whole genome shotgun (WGS) entry which is preliminary data.</text>
</comment>
<evidence type="ECO:0000313" key="3">
    <source>
        <dbReference type="Proteomes" id="UP000823775"/>
    </source>
</evidence>
<dbReference type="EMBL" id="JACEIK010004186">
    <property type="protein sequence ID" value="MCD9644539.1"/>
    <property type="molecule type" value="Genomic_DNA"/>
</dbReference>
<name>A0ABS8VCV9_DATST</name>